<dbReference type="Proteomes" id="UP000243438">
    <property type="component" value="Unassembled WGS sequence"/>
</dbReference>
<keyword evidence="2" id="KW-1185">Reference proteome</keyword>
<dbReference type="InterPro" id="IPR054333">
    <property type="entry name" value="REase-ARP-assoc"/>
</dbReference>
<evidence type="ECO:0000313" key="1">
    <source>
        <dbReference type="EMBL" id="EXG77681.1"/>
    </source>
</evidence>
<sequence>MKFKESQYLHQAQCAKEHPEYFENDLLGGVFRKKKQPFALQKDKGERNLFESIRIDTLTYFKENGISWWNGTSPTNHMLSSQIACLNHLFAIRHDYDAAKAIAETISGFEFDSILKVPDDKGKLGYIAFEEVSGIHNFLNEGKPSRGSNCTSIDALLFAEKDNEKWIIPIEWKYVEQYSTFDKSKGNPGKVRVSRYAELINQSEYLKTLSPIEGSIYFQEPFYQLMRQTLWAENEIKRGDVRFSGAKHFIHAHVVPNENKELLQRNYRVSGLKMEDTWRACLKKDVYRLITPKDLFKSICNNPVLSKRYNNLIEYLNNRY</sequence>
<protein>
    <submittedName>
        <fullName evidence="1">Uncharacterized protein</fullName>
    </submittedName>
</protein>
<accession>A0ABN0RTX7</accession>
<organism evidence="1 2">
    <name type="scientific">Xylanibacter oryzae DSM 17970</name>
    <dbReference type="NCBI Taxonomy" id="915438"/>
    <lineage>
        <taxon>Bacteria</taxon>
        <taxon>Pseudomonadati</taxon>
        <taxon>Bacteroidota</taxon>
        <taxon>Bacteroidia</taxon>
        <taxon>Bacteroidales</taxon>
        <taxon>Prevotellaceae</taxon>
        <taxon>Xylanibacter</taxon>
    </lineage>
</organism>
<comment type="caution">
    <text evidence="1">The sequence shown here is derived from an EMBL/GenBank/DDBJ whole genome shotgun (WGS) entry which is preliminary data.</text>
</comment>
<proteinExistence type="predicted"/>
<reference evidence="1" key="1">
    <citation type="submission" date="2013-07" db="EMBL/GenBank/DDBJ databases">
        <authorList>
            <consortium name="DOE Joint Genome Institute"/>
            <person name="Anderson I."/>
            <person name="Huntemann M."/>
            <person name="Han J."/>
            <person name="Chen A."/>
            <person name="Kyrpides N."/>
            <person name="Mavromatis K."/>
            <person name="Markowitz V."/>
            <person name="Palaniappan K."/>
            <person name="Ivanova N."/>
            <person name="Schaumberg A."/>
            <person name="Pati A."/>
            <person name="Liolios K."/>
            <person name="Nordberg H.P."/>
            <person name="Cantor M.N."/>
            <person name="Hua S.X."/>
            <person name="Woyke T."/>
        </authorList>
    </citation>
    <scope>NUCLEOTIDE SEQUENCE [LARGE SCALE GENOMIC DNA]</scope>
    <source>
        <strain evidence="1">DSM 17970</strain>
    </source>
</reference>
<name>A0ABN0RTX7_9BACT</name>
<evidence type="ECO:0000313" key="2">
    <source>
        <dbReference type="Proteomes" id="UP000243438"/>
    </source>
</evidence>
<dbReference type="EMBL" id="JFBS01000001">
    <property type="protein sequence ID" value="EXG77681.1"/>
    <property type="molecule type" value="Genomic_DNA"/>
</dbReference>
<gene>
    <name evidence="1" type="ORF">XylorDRAFT_0021</name>
</gene>
<dbReference type="Pfam" id="PF22558">
    <property type="entry name" value="REase-ARP"/>
    <property type="match status" value="1"/>
</dbReference>
<dbReference type="RefSeq" id="WP_036875858.1">
    <property type="nucleotide sequence ID" value="NZ_KK073873.1"/>
</dbReference>